<organism evidence="2 3">
    <name type="scientific">Pleurodeles waltl</name>
    <name type="common">Iberian ribbed newt</name>
    <dbReference type="NCBI Taxonomy" id="8319"/>
    <lineage>
        <taxon>Eukaryota</taxon>
        <taxon>Metazoa</taxon>
        <taxon>Chordata</taxon>
        <taxon>Craniata</taxon>
        <taxon>Vertebrata</taxon>
        <taxon>Euteleostomi</taxon>
        <taxon>Amphibia</taxon>
        <taxon>Batrachia</taxon>
        <taxon>Caudata</taxon>
        <taxon>Salamandroidea</taxon>
        <taxon>Salamandridae</taxon>
        <taxon>Pleurodelinae</taxon>
        <taxon>Pleurodeles</taxon>
    </lineage>
</organism>
<comment type="caution">
    <text evidence="2">The sequence shown here is derived from an EMBL/GenBank/DDBJ whole genome shotgun (WGS) entry which is preliminary data.</text>
</comment>
<sequence length="203" mass="22377">MPVQLQSAVLANKDAIVREKLSAAKSKTKIDKFAKQDPQLDNAGAKGGAVQHAGNPQNTVILQVIKELKDTQEGKMGELKVDLALICRDTCNTKHRVTKSGTRVSEMEDTVKLHEIHLETLQRQVNQLEACLEDVEGRSHRKNLCIVGIPEGLEEFSPTSFITNWLTSWVPESDLSKCFVVEQAHCALMAKPLVGAPTQPFIP</sequence>
<feature type="coiled-coil region" evidence="1">
    <location>
        <begin position="104"/>
        <end position="138"/>
    </location>
</feature>
<gene>
    <name evidence="2" type="ORF">NDU88_004314</name>
</gene>
<keyword evidence="3" id="KW-1185">Reference proteome</keyword>
<reference evidence="2" key="1">
    <citation type="journal article" date="2022" name="bioRxiv">
        <title>Sequencing and chromosome-scale assembly of the giantPleurodeles waltlgenome.</title>
        <authorList>
            <person name="Brown T."/>
            <person name="Elewa A."/>
            <person name="Iarovenko S."/>
            <person name="Subramanian E."/>
            <person name="Araus A.J."/>
            <person name="Petzold A."/>
            <person name="Susuki M."/>
            <person name="Suzuki K.-i.T."/>
            <person name="Hayashi T."/>
            <person name="Toyoda A."/>
            <person name="Oliveira C."/>
            <person name="Osipova E."/>
            <person name="Leigh N.D."/>
            <person name="Simon A."/>
            <person name="Yun M.H."/>
        </authorList>
    </citation>
    <scope>NUCLEOTIDE SEQUENCE</scope>
    <source>
        <strain evidence="2">20211129_DDA</strain>
        <tissue evidence="2">Liver</tissue>
    </source>
</reference>
<evidence type="ECO:0000256" key="1">
    <source>
        <dbReference type="SAM" id="Coils"/>
    </source>
</evidence>
<evidence type="ECO:0000313" key="3">
    <source>
        <dbReference type="Proteomes" id="UP001066276"/>
    </source>
</evidence>
<accession>A0AAV7MU70</accession>
<evidence type="ECO:0000313" key="2">
    <source>
        <dbReference type="EMBL" id="KAJ1106916.1"/>
    </source>
</evidence>
<proteinExistence type="predicted"/>
<dbReference type="EMBL" id="JANPWB010000013">
    <property type="protein sequence ID" value="KAJ1106916.1"/>
    <property type="molecule type" value="Genomic_DNA"/>
</dbReference>
<dbReference type="PANTHER" id="PTHR11505">
    <property type="entry name" value="L1 TRANSPOSABLE ELEMENT-RELATED"/>
    <property type="match status" value="1"/>
</dbReference>
<keyword evidence="1" id="KW-0175">Coiled coil</keyword>
<protein>
    <submittedName>
        <fullName evidence="2">Uncharacterized protein</fullName>
    </submittedName>
</protein>
<dbReference type="Gene3D" id="3.30.70.1820">
    <property type="entry name" value="L1 transposable element, RRM domain"/>
    <property type="match status" value="1"/>
</dbReference>
<dbReference type="InterPro" id="IPR004244">
    <property type="entry name" value="Transposase_22"/>
</dbReference>
<dbReference type="AlphaFoldDB" id="A0AAV7MU70"/>
<dbReference type="Proteomes" id="UP001066276">
    <property type="component" value="Chromosome 9"/>
</dbReference>
<name>A0AAV7MU70_PLEWA</name>